<dbReference type="RefSeq" id="WP_009526571.1">
    <property type="nucleotide sequence ID" value="NZ_JH815225.1"/>
</dbReference>
<dbReference type="SUPFAM" id="SSF46689">
    <property type="entry name" value="Homeodomain-like"/>
    <property type="match status" value="1"/>
</dbReference>
<name>V9HPU1_9FIRM</name>
<gene>
    <name evidence="2" type="ORF">HMPREF9630_01950</name>
</gene>
<dbReference type="Pfam" id="PF00665">
    <property type="entry name" value="rve"/>
    <property type="match status" value="1"/>
</dbReference>
<proteinExistence type="predicted"/>
<dbReference type="InterPro" id="IPR009057">
    <property type="entry name" value="Homeodomain-like_sf"/>
</dbReference>
<sequence>MNKSITEGMKRRKQIIEYAIKEKNNAKAARKYHVTRQYVHYWMKRYDGTIESLRKESTKPKSHPKEHTAEEQEKIKHCYRYHKHEGLAQVYRKLQEKGYTRCYDSMTRQIKKLKLKTIQEKKEIRKKKKEKKVSKVTRPGEQVQVDIKYVPLECIGFKSEVDRYYQITGIDVYTRKRILKLVKEKSTYETSNYLNTLEKEMGFKIEQIQTDNGLEFTNEQDRTNKKSRFQKTLEELGIEHKLTAAYSPWQNGYVERSHREDSEKFYANRRFKSEEEMYKSFERYAKRQNNIAKKVLKFKTANEMLEDYIEKEKARV</sequence>
<dbReference type="PROSITE" id="PS50994">
    <property type="entry name" value="INTEGRASE"/>
    <property type="match status" value="1"/>
</dbReference>
<dbReference type="OrthoDB" id="9781005at2"/>
<organism evidence="2 3">
    <name type="scientific">Peptoanaerobacter stomatis</name>
    <dbReference type="NCBI Taxonomy" id="796937"/>
    <lineage>
        <taxon>Bacteria</taxon>
        <taxon>Bacillati</taxon>
        <taxon>Bacillota</taxon>
        <taxon>Clostridia</taxon>
        <taxon>Peptostreptococcales</taxon>
        <taxon>Filifactoraceae</taxon>
        <taxon>Peptoanaerobacter</taxon>
    </lineage>
</organism>
<comment type="caution">
    <text evidence="2">The sequence shown here is derived from an EMBL/GenBank/DDBJ whole genome shotgun (WGS) entry which is preliminary data.</text>
</comment>
<dbReference type="EMBL" id="AFZF02000001">
    <property type="protein sequence ID" value="EHL16232.2"/>
    <property type="molecule type" value="Genomic_DNA"/>
</dbReference>
<evidence type="ECO:0000313" key="3">
    <source>
        <dbReference type="Proteomes" id="UP000017818"/>
    </source>
</evidence>
<feature type="domain" description="Integrase catalytic" evidence="1">
    <location>
        <begin position="135"/>
        <end position="309"/>
    </location>
</feature>
<dbReference type="SUPFAM" id="SSF53098">
    <property type="entry name" value="Ribonuclease H-like"/>
    <property type="match status" value="1"/>
</dbReference>
<dbReference type="InterPro" id="IPR036397">
    <property type="entry name" value="RNaseH_sf"/>
</dbReference>
<accession>V9HPU1</accession>
<reference evidence="2 3" key="1">
    <citation type="submission" date="2012-05" db="EMBL/GenBank/DDBJ databases">
        <title>The Genome Sequence of Eubacteriaceae bacterium CM2.</title>
        <authorList>
            <consortium name="The Broad Institute Genome Sequencing Platform"/>
            <person name="Earl A."/>
            <person name="Ward D."/>
            <person name="Feldgarden M."/>
            <person name="Gevers D."/>
            <person name="Sizova M."/>
            <person name="Hazen A."/>
            <person name="Epstein S."/>
            <person name="Walker B."/>
            <person name="Young S.K."/>
            <person name="Zeng Q."/>
            <person name="Gargeya S."/>
            <person name="Fitzgerald M."/>
            <person name="Haas B."/>
            <person name="Abouelleil A."/>
            <person name="Alvarado L."/>
            <person name="Arachchi H.M."/>
            <person name="Berlin A."/>
            <person name="Chapman S.B."/>
            <person name="Goldberg J."/>
            <person name="Griggs A."/>
            <person name="Gujja S."/>
            <person name="Hansen M."/>
            <person name="Howarth C."/>
            <person name="Imamovic A."/>
            <person name="Larimer J."/>
            <person name="McCowen C."/>
            <person name="Montmayeur A."/>
            <person name="Murphy C."/>
            <person name="Neiman D."/>
            <person name="Pearson M."/>
            <person name="Priest M."/>
            <person name="Roberts A."/>
            <person name="Saif S."/>
            <person name="Shea T."/>
            <person name="Sisk P."/>
            <person name="Sykes S."/>
            <person name="Wortman J."/>
            <person name="Nusbaum C."/>
            <person name="Birren B."/>
        </authorList>
    </citation>
    <scope>NUCLEOTIDE SEQUENCE [LARGE SCALE GENOMIC DNA]</scope>
    <source>
        <strain evidence="2 3">CM2</strain>
    </source>
</reference>
<dbReference type="PANTHER" id="PTHR35004">
    <property type="entry name" value="TRANSPOSASE RV3428C-RELATED"/>
    <property type="match status" value="1"/>
</dbReference>
<dbReference type="InterPro" id="IPR012337">
    <property type="entry name" value="RNaseH-like_sf"/>
</dbReference>
<dbReference type="HOGENOM" id="CLU_027402_15_2_9"/>
<dbReference type="GO" id="GO:0015074">
    <property type="term" value="P:DNA integration"/>
    <property type="evidence" value="ECO:0007669"/>
    <property type="project" value="InterPro"/>
</dbReference>
<dbReference type="GO" id="GO:0003676">
    <property type="term" value="F:nucleic acid binding"/>
    <property type="evidence" value="ECO:0007669"/>
    <property type="project" value="InterPro"/>
</dbReference>
<evidence type="ECO:0000313" key="2">
    <source>
        <dbReference type="EMBL" id="EHL16232.2"/>
    </source>
</evidence>
<dbReference type="PANTHER" id="PTHR35004:SF7">
    <property type="entry name" value="INTEGRASE PROTEIN"/>
    <property type="match status" value="1"/>
</dbReference>
<dbReference type="InterPro" id="IPR001584">
    <property type="entry name" value="Integrase_cat-core"/>
</dbReference>
<dbReference type="AlphaFoldDB" id="V9HPU1"/>
<evidence type="ECO:0000259" key="1">
    <source>
        <dbReference type="PROSITE" id="PS50994"/>
    </source>
</evidence>
<dbReference type="Gene3D" id="3.30.420.10">
    <property type="entry name" value="Ribonuclease H-like superfamily/Ribonuclease H"/>
    <property type="match status" value="1"/>
</dbReference>
<protein>
    <recommendedName>
        <fullName evidence="1">Integrase catalytic domain-containing protein</fullName>
    </recommendedName>
</protein>
<dbReference type="Proteomes" id="UP000017818">
    <property type="component" value="Unassembled WGS sequence"/>
</dbReference>